<accession>A0A0U1LMJ5</accession>
<dbReference type="Proteomes" id="UP000054383">
    <property type="component" value="Unassembled WGS sequence"/>
</dbReference>
<proteinExistence type="predicted"/>
<sequence>MMDLIFGITECIRGPSAENEVESPYVPSTVIRSDQGIVNKVVQLIQTCERCGLAPQYRIRDAVDTLGWTQDIAKVILGKIEKVIQKGQKDLGCRFAQSY</sequence>
<protein>
    <submittedName>
        <fullName evidence="1">Uncharacterized protein</fullName>
    </submittedName>
</protein>
<reference evidence="1 2" key="1">
    <citation type="submission" date="2015-04" db="EMBL/GenBank/DDBJ databases">
        <authorList>
            <person name="Syromyatnikov M.Y."/>
            <person name="Popov V.N."/>
        </authorList>
    </citation>
    <scope>NUCLEOTIDE SEQUENCE [LARGE SCALE GENOMIC DNA]</scope>
    <source>
        <strain evidence="1">WF-38-12</strain>
    </source>
</reference>
<dbReference type="OrthoDB" id="440424at2759"/>
<keyword evidence="2" id="KW-1185">Reference proteome</keyword>
<gene>
    <name evidence="1" type="ORF">PISL3812_00872</name>
</gene>
<organism evidence="1 2">
    <name type="scientific">Talaromyces islandicus</name>
    <name type="common">Penicillium islandicum</name>
    <dbReference type="NCBI Taxonomy" id="28573"/>
    <lineage>
        <taxon>Eukaryota</taxon>
        <taxon>Fungi</taxon>
        <taxon>Dikarya</taxon>
        <taxon>Ascomycota</taxon>
        <taxon>Pezizomycotina</taxon>
        <taxon>Eurotiomycetes</taxon>
        <taxon>Eurotiomycetidae</taxon>
        <taxon>Eurotiales</taxon>
        <taxon>Trichocomaceae</taxon>
        <taxon>Talaromyces</taxon>
        <taxon>Talaromyces sect. Islandici</taxon>
    </lineage>
</organism>
<name>A0A0U1LMJ5_TALIS</name>
<evidence type="ECO:0000313" key="2">
    <source>
        <dbReference type="Proteomes" id="UP000054383"/>
    </source>
</evidence>
<dbReference type="AlphaFoldDB" id="A0A0U1LMJ5"/>
<dbReference type="EMBL" id="CVMT01000001">
    <property type="protein sequence ID" value="CRG83520.1"/>
    <property type="molecule type" value="Genomic_DNA"/>
</dbReference>
<evidence type="ECO:0000313" key="1">
    <source>
        <dbReference type="EMBL" id="CRG83520.1"/>
    </source>
</evidence>